<comment type="caution">
    <text evidence="2">The sequence shown here is derived from an EMBL/GenBank/DDBJ whole genome shotgun (WGS) entry which is preliminary data.</text>
</comment>
<gene>
    <name evidence="2" type="ORF">ACFQ5G_16390</name>
</gene>
<proteinExistence type="predicted"/>
<keyword evidence="3" id="KW-1185">Reference proteome</keyword>
<organism evidence="2 3">
    <name type="scientific">Actinoplanes sichuanensis</name>
    <dbReference type="NCBI Taxonomy" id="512349"/>
    <lineage>
        <taxon>Bacteria</taxon>
        <taxon>Bacillati</taxon>
        <taxon>Actinomycetota</taxon>
        <taxon>Actinomycetes</taxon>
        <taxon>Micromonosporales</taxon>
        <taxon>Micromonosporaceae</taxon>
        <taxon>Actinoplanes</taxon>
    </lineage>
</organism>
<dbReference type="RefSeq" id="WP_317787820.1">
    <property type="nucleotide sequence ID" value="NZ_AP028461.1"/>
</dbReference>
<dbReference type="Proteomes" id="UP001597183">
    <property type="component" value="Unassembled WGS sequence"/>
</dbReference>
<sequence length="108" mass="12197">MTEPVDWDARLRSAVEQTLAKRQAREQERREFKARRGAGLEQRYAEKLARGGKLPLCCAEAEFAPCPQHRQARQVIGDQGPKAKQPTSAVIGESGGTVRRQRRADDRR</sequence>
<evidence type="ECO:0000256" key="1">
    <source>
        <dbReference type="SAM" id="MobiDB-lite"/>
    </source>
</evidence>
<protein>
    <submittedName>
        <fullName evidence="2">Uncharacterized protein</fullName>
    </submittedName>
</protein>
<feature type="region of interest" description="Disordered" evidence="1">
    <location>
        <begin position="74"/>
        <end position="108"/>
    </location>
</feature>
<accession>A0ABW4AA30</accession>
<evidence type="ECO:0000313" key="2">
    <source>
        <dbReference type="EMBL" id="MFD1366932.1"/>
    </source>
</evidence>
<name>A0ABW4AA30_9ACTN</name>
<reference evidence="3" key="1">
    <citation type="journal article" date="2019" name="Int. J. Syst. Evol. Microbiol.">
        <title>The Global Catalogue of Microorganisms (GCM) 10K type strain sequencing project: providing services to taxonomists for standard genome sequencing and annotation.</title>
        <authorList>
            <consortium name="The Broad Institute Genomics Platform"/>
            <consortium name="The Broad Institute Genome Sequencing Center for Infectious Disease"/>
            <person name="Wu L."/>
            <person name="Ma J."/>
        </authorList>
    </citation>
    <scope>NUCLEOTIDE SEQUENCE [LARGE SCALE GENOMIC DNA]</scope>
    <source>
        <strain evidence="3">CCM 7526</strain>
    </source>
</reference>
<evidence type="ECO:0000313" key="3">
    <source>
        <dbReference type="Proteomes" id="UP001597183"/>
    </source>
</evidence>
<dbReference type="EMBL" id="JBHTMK010000019">
    <property type="protein sequence ID" value="MFD1366932.1"/>
    <property type="molecule type" value="Genomic_DNA"/>
</dbReference>